<sequence length="53" mass="6188">MVMCSQLKEFYVAAIGERVDMRSWEDEPLFKCKTLLKIVGCRISEQLVPIRLN</sequence>
<gene>
    <name evidence="1" type="ORF">BofuT4_uP072860.1</name>
</gene>
<dbReference type="EMBL" id="FQ790249">
    <property type="protein sequence ID" value="CCD33607.1"/>
    <property type="molecule type" value="Genomic_DNA"/>
</dbReference>
<evidence type="ECO:0000313" key="2">
    <source>
        <dbReference type="Proteomes" id="UP000008177"/>
    </source>
</evidence>
<accession>G2XPR3</accession>
<dbReference type="InParanoid" id="G2XPR3"/>
<evidence type="ECO:0000313" key="1">
    <source>
        <dbReference type="EMBL" id="CCD33607.1"/>
    </source>
</evidence>
<reference evidence="2" key="1">
    <citation type="journal article" date="2011" name="PLoS Genet.">
        <title>Genomic analysis of the necrotrophic fungal pathogens Sclerotinia sclerotiorum and Botrytis cinerea.</title>
        <authorList>
            <person name="Amselem J."/>
            <person name="Cuomo C.A."/>
            <person name="van Kan J.A."/>
            <person name="Viaud M."/>
            <person name="Benito E.P."/>
            <person name="Couloux A."/>
            <person name="Coutinho P.M."/>
            <person name="de Vries R.P."/>
            <person name="Dyer P.S."/>
            <person name="Fillinger S."/>
            <person name="Fournier E."/>
            <person name="Gout L."/>
            <person name="Hahn M."/>
            <person name="Kohn L."/>
            <person name="Lapalu N."/>
            <person name="Plummer K.M."/>
            <person name="Pradier J.M."/>
            <person name="Quevillon E."/>
            <person name="Sharon A."/>
            <person name="Simon A."/>
            <person name="ten Have A."/>
            <person name="Tudzynski B."/>
            <person name="Tudzynski P."/>
            <person name="Wincker P."/>
            <person name="Andrew M."/>
            <person name="Anthouard V."/>
            <person name="Beever R.E."/>
            <person name="Beffa R."/>
            <person name="Benoit I."/>
            <person name="Bouzid O."/>
            <person name="Brault B."/>
            <person name="Chen Z."/>
            <person name="Choquer M."/>
            <person name="Collemare J."/>
            <person name="Cotton P."/>
            <person name="Danchin E.G."/>
            <person name="Da Silva C."/>
            <person name="Gautier A."/>
            <person name="Giraud C."/>
            <person name="Giraud T."/>
            <person name="Gonzalez C."/>
            <person name="Grossetete S."/>
            <person name="Guldener U."/>
            <person name="Henrissat B."/>
            <person name="Howlett B.J."/>
            <person name="Kodira C."/>
            <person name="Kretschmer M."/>
            <person name="Lappartient A."/>
            <person name="Leroch M."/>
            <person name="Levis C."/>
            <person name="Mauceli E."/>
            <person name="Neuveglise C."/>
            <person name="Oeser B."/>
            <person name="Pearson M."/>
            <person name="Poulain J."/>
            <person name="Poussereau N."/>
            <person name="Quesneville H."/>
            <person name="Rascle C."/>
            <person name="Schumacher J."/>
            <person name="Segurens B."/>
            <person name="Sexton A."/>
            <person name="Silva E."/>
            <person name="Sirven C."/>
            <person name="Soanes D.M."/>
            <person name="Talbot N.J."/>
            <person name="Templeton M."/>
            <person name="Yandava C."/>
            <person name="Yarden O."/>
            <person name="Zeng Q."/>
            <person name="Rollins J.A."/>
            <person name="Lebrun M.H."/>
            <person name="Dickman M."/>
        </authorList>
    </citation>
    <scope>NUCLEOTIDE SEQUENCE [LARGE SCALE GENOMIC DNA]</scope>
    <source>
        <strain evidence="2">T4</strain>
    </source>
</reference>
<protein>
    <submittedName>
        <fullName evidence="1">Uncharacterized protein</fullName>
    </submittedName>
</protein>
<proteinExistence type="predicted"/>
<dbReference type="HOGENOM" id="CLU_3068349_0_0_1"/>
<dbReference type="Proteomes" id="UP000008177">
    <property type="component" value="Unplaced contigs"/>
</dbReference>
<organism evidence="1 2">
    <name type="scientific">Botryotinia fuckeliana (strain T4)</name>
    <name type="common">Noble rot fungus</name>
    <name type="synonym">Botrytis cinerea</name>
    <dbReference type="NCBI Taxonomy" id="999810"/>
    <lineage>
        <taxon>Eukaryota</taxon>
        <taxon>Fungi</taxon>
        <taxon>Dikarya</taxon>
        <taxon>Ascomycota</taxon>
        <taxon>Pezizomycotina</taxon>
        <taxon>Leotiomycetes</taxon>
        <taxon>Helotiales</taxon>
        <taxon>Sclerotiniaceae</taxon>
        <taxon>Botrytis</taxon>
    </lineage>
</organism>
<name>G2XPR3_BOTF4</name>
<dbReference type="AlphaFoldDB" id="G2XPR3"/>